<dbReference type="InterPro" id="IPR003439">
    <property type="entry name" value="ABC_transporter-like_ATP-bd"/>
</dbReference>
<dbReference type="AlphaFoldDB" id="A0A6J7DP98"/>
<evidence type="ECO:0000313" key="14">
    <source>
        <dbReference type="EMBL" id="CAB5051514.1"/>
    </source>
</evidence>
<feature type="domain" description="ABC transporter" evidence="9">
    <location>
        <begin position="14"/>
        <end position="255"/>
    </location>
</feature>
<dbReference type="Pfam" id="PF00005">
    <property type="entry name" value="ABC_tran"/>
    <property type="match status" value="1"/>
</dbReference>
<dbReference type="GO" id="GO:0016887">
    <property type="term" value="F:ATP hydrolysis activity"/>
    <property type="evidence" value="ECO:0007669"/>
    <property type="project" value="InterPro"/>
</dbReference>
<sequence>MSAKSSSVGSEVLVELRGIHKTFGTVEVLHGIDLQVHKGNHVVIFGPSGSGKSTVLRSMNLLEEPDSGSVKVLGVEYGPGVKGEKQVPRGKAIELRRNVGMVFQQFNLFPHLSALDNIAVSLRKIKGTSVKDSQERAAIELKKVGLLKWAANFPGQLSGGQQQRVAIARALSMDPKVMLFDEPTSALDPELVGEVLAVMRDLAETGMTMVVVTHEMNFAREVGDLNVFMEAGNIVATGGRDFYDNVTNARAQQFIGSVL</sequence>
<evidence type="ECO:0000256" key="2">
    <source>
        <dbReference type="ARBA" id="ARBA00005417"/>
    </source>
</evidence>
<keyword evidence="6" id="KW-0067">ATP-binding</keyword>
<dbReference type="GO" id="GO:0005886">
    <property type="term" value="C:plasma membrane"/>
    <property type="evidence" value="ECO:0007669"/>
    <property type="project" value="UniProtKB-SubCell"/>
</dbReference>
<organism evidence="12">
    <name type="scientific">freshwater metagenome</name>
    <dbReference type="NCBI Taxonomy" id="449393"/>
    <lineage>
        <taxon>unclassified sequences</taxon>
        <taxon>metagenomes</taxon>
        <taxon>ecological metagenomes</taxon>
    </lineage>
</organism>
<dbReference type="EMBL" id="CAFBLE010000007">
    <property type="protein sequence ID" value="CAB4870109.1"/>
    <property type="molecule type" value="Genomic_DNA"/>
</dbReference>
<dbReference type="EMBL" id="CAEZZC010000003">
    <property type="protein sequence ID" value="CAB4742857.1"/>
    <property type="molecule type" value="Genomic_DNA"/>
</dbReference>
<dbReference type="EMBL" id="CAEZWT010000029">
    <property type="protein sequence ID" value="CAB4668979.1"/>
    <property type="molecule type" value="Genomic_DNA"/>
</dbReference>
<evidence type="ECO:0000256" key="7">
    <source>
        <dbReference type="ARBA" id="ARBA00022970"/>
    </source>
</evidence>
<dbReference type="SUPFAM" id="SSF52540">
    <property type="entry name" value="P-loop containing nucleoside triphosphate hydrolases"/>
    <property type="match status" value="1"/>
</dbReference>
<evidence type="ECO:0000259" key="9">
    <source>
        <dbReference type="PROSITE" id="PS50893"/>
    </source>
</evidence>
<dbReference type="EMBL" id="CAFBMV010000002">
    <property type="protein sequence ID" value="CAB4915432.1"/>
    <property type="molecule type" value="Genomic_DNA"/>
</dbReference>
<dbReference type="PIRSF" id="PIRSF039085">
    <property type="entry name" value="ABC_ATPase_HisP"/>
    <property type="match status" value="1"/>
</dbReference>
<evidence type="ECO:0000256" key="4">
    <source>
        <dbReference type="ARBA" id="ARBA00022475"/>
    </source>
</evidence>
<evidence type="ECO:0000256" key="8">
    <source>
        <dbReference type="ARBA" id="ARBA00023136"/>
    </source>
</evidence>
<evidence type="ECO:0000313" key="10">
    <source>
        <dbReference type="EMBL" id="CAB4668979.1"/>
    </source>
</evidence>
<evidence type="ECO:0000256" key="6">
    <source>
        <dbReference type="ARBA" id="ARBA00022840"/>
    </source>
</evidence>
<evidence type="ECO:0000256" key="1">
    <source>
        <dbReference type="ARBA" id="ARBA00004202"/>
    </source>
</evidence>
<dbReference type="GO" id="GO:0015424">
    <property type="term" value="F:ABC-type amino acid transporter activity"/>
    <property type="evidence" value="ECO:0007669"/>
    <property type="project" value="InterPro"/>
</dbReference>
<dbReference type="InterPro" id="IPR027417">
    <property type="entry name" value="P-loop_NTPase"/>
</dbReference>
<dbReference type="InterPro" id="IPR017871">
    <property type="entry name" value="ABC_transporter-like_CS"/>
</dbReference>
<dbReference type="Gene3D" id="3.40.50.300">
    <property type="entry name" value="P-loop containing nucleotide triphosphate hydrolases"/>
    <property type="match status" value="1"/>
</dbReference>
<proteinExistence type="inferred from homology"/>
<dbReference type="PROSITE" id="PS00211">
    <property type="entry name" value="ABC_TRANSPORTER_1"/>
    <property type="match status" value="1"/>
</dbReference>
<evidence type="ECO:0000313" key="12">
    <source>
        <dbReference type="EMBL" id="CAB4870109.1"/>
    </source>
</evidence>
<keyword evidence="8" id="KW-0472">Membrane</keyword>
<keyword evidence="3" id="KW-0813">Transport</keyword>
<accession>A0A6J7DP98</accession>
<dbReference type="EMBL" id="CAFBQL010000001">
    <property type="protein sequence ID" value="CAB5051514.1"/>
    <property type="molecule type" value="Genomic_DNA"/>
</dbReference>
<dbReference type="SMART" id="SM00382">
    <property type="entry name" value="AAA"/>
    <property type="match status" value="1"/>
</dbReference>
<name>A0A6J7DP98_9ZZZZ</name>
<evidence type="ECO:0000256" key="3">
    <source>
        <dbReference type="ARBA" id="ARBA00022448"/>
    </source>
</evidence>
<gene>
    <name evidence="10" type="ORF">UFOPK2289_01010</name>
    <name evidence="11" type="ORF">UFOPK2822_00293</name>
    <name evidence="12" type="ORF">UFOPK3346_00982</name>
    <name evidence="13" type="ORF">UFOPK3670_00329</name>
    <name evidence="14" type="ORF">UFOPK4308_00089</name>
</gene>
<evidence type="ECO:0000313" key="11">
    <source>
        <dbReference type="EMBL" id="CAB4742857.1"/>
    </source>
</evidence>
<dbReference type="InterPro" id="IPR050086">
    <property type="entry name" value="MetN_ABC_transporter-like"/>
</dbReference>
<reference evidence="12" key="1">
    <citation type="submission" date="2020-05" db="EMBL/GenBank/DDBJ databases">
        <authorList>
            <person name="Chiriac C."/>
            <person name="Salcher M."/>
            <person name="Ghai R."/>
            <person name="Kavagutti S V."/>
        </authorList>
    </citation>
    <scope>NUCLEOTIDE SEQUENCE</scope>
</reference>
<protein>
    <submittedName>
        <fullName evidence="12">Unannotated protein</fullName>
    </submittedName>
</protein>
<keyword evidence="5" id="KW-0547">Nucleotide-binding</keyword>
<dbReference type="PANTHER" id="PTHR43166">
    <property type="entry name" value="AMINO ACID IMPORT ATP-BINDING PROTEIN"/>
    <property type="match status" value="1"/>
</dbReference>
<keyword evidence="7" id="KW-0029">Amino-acid transport</keyword>
<dbReference type="InterPro" id="IPR030679">
    <property type="entry name" value="ABC_ATPase_HisP-typ"/>
</dbReference>
<keyword evidence="4" id="KW-1003">Cell membrane</keyword>
<evidence type="ECO:0000256" key="5">
    <source>
        <dbReference type="ARBA" id="ARBA00022741"/>
    </source>
</evidence>
<dbReference type="GO" id="GO:0005524">
    <property type="term" value="F:ATP binding"/>
    <property type="evidence" value="ECO:0007669"/>
    <property type="project" value="UniProtKB-KW"/>
</dbReference>
<dbReference type="PANTHER" id="PTHR43166:SF9">
    <property type="entry name" value="GLUTAMATE_ASPARTATE IMPORT ATP-BINDING PROTEIN GLTL"/>
    <property type="match status" value="1"/>
</dbReference>
<dbReference type="InterPro" id="IPR003593">
    <property type="entry name" value="AAA+_ATPase"/>
</dbReference>
<comment type="subcellular location">
    <subcellularLocation>
        <location evidence="1">Cell membrane</location>
        <topology evidence="1">Peripheral membrane protein</topology>
    </subcellularLocation>
</comment>
<dbReference type="PROSITE" id="PS50893">
    <property type="entry name" value="ABC_TRANSPORTER_2"/>
    <property type="match status" value="1"/>
</dbReference>
<evidence type="ECO:0000313" key="13">
    <source>
        <dbReference type="EMBL" id="CAB4915432.1"/>
    </source>
</evidence>
<dbReference type="CDD" id="cd03262">
    <property type="entry name" value="ABC_HisP_GlnQ"/>
    <property type="match status" value="1"/>
</dbReference>
<comment type="similarity">
    <text evidence="2">Belongs to the ABC transporter superfamily.</text>
</comment>